<name>A0AB32VI48_THECC</name>
<evidence type="ECO:0000259" key="4">
    <source>
        <dbReference type="PROSITE" id="PS50222"/>
    </source>
</evidence>
<evidence type="ECO:0000256" key="1">
    <source>
        <dbReference type="ARBA" id="ARBA00022723"/>
    </source>
</evidence>
<proteinExistence type="predicted"/>
<dbReference type="InterPro" id="IPR018247">
    <property type="entry name" value="EF_Hand_1_Ca_BS"/>
</dbReference>
<dbReference type="CDD" id="cd00051">
    <property type="entry name" value="EFh"/>
    <property type="match status" value="1"/>
</dbReference>
<dbReference type="PROSITE" id="PS50222">
    <property type="entry name" value="EF_HAND_2"/>
    <property type="match status" value="2"/>
</dbReference>
<evidence type="ECO:0000313" key="6">
    <source>
        <dbReference type="RefSeq" id="XP_007046066.2"/>
    </source>
</evidence>
<accession>A0AB32VI48</accession>
<dbReference type="AlphaFoldDB" id="A0AB32VI48"/>
<dbReference type="Gramene" id="Tc02v2_t029640.1">
    <property type="protein sequence ID" value="Tc02v2_p029640.1"/>
    <property type="gene ID" value="Tc02v2_g029640"/>
</dbReference>
<dbReference type="PANTHER" id="PTHR10891">
    <property type="entry name" value="EF-HAND CALCIUM-BINDING DOMAIN CONTAINING PROTEIN"/>
    <property type="match status" value="1"/>
</dbReference>
<evidence type="ECO:0000256" key="2">
    <source>
        <dbReference type="ARBA" id="ARBA00022737"/>
    </source>
</evidence>
<dbReference type="KEGG" id="tcc:18610383"/>
<reference evidence="5" key="1">
    <citation type="journal article" date="1997" name="Nucleic Acids Res.">
        <title>tRNAscan-SE: a program for improved detection of transfer RNA genes in genomic sequence.</title>
        <authorList>
            <person name="Lowe T.M."/>
            <person name="Eddy S.R."/>
        </authorList>
    </citation>
    <scope>NUCLEOTIDE SEQUENCE [LARGE SCALE GENOMIC DNA]</scope>
    <source>
        <strain evidence="5">r\B97-61/B2</strain>
    </source>
</reference>
<keyword evidence="2" id="KW-0677">Repeat</keyword>
<organism evidence="5 6">
    <name type="scientific">Theobroma cacao</name>
    <name type="common">Cacao</name>
    <name type="synonym">Cocoa</name>
    <dbReference type="NCBI Taxonomy" id="3641"/>
    <lineage>
        <taxon>Eukaryota</taxon>
        <taxon>Viridiplantae</taxon>
        <taxon>Streptophyta</taxon>
        <taxon>Embryophyta</taxon>
        <taxon>Tracheophyta</taxon>
        <taxon>Spermatophyta</taxon>
        <taxon>Magnoliopsida</taxon>
        <taxon>eudicotyledons</taxon>
        <taxon>Gunneridae</taxon>
        <taxon>Pentapetalae</taxon>
        <taxon>rosids</taxon>
        <taxon>malvids</taxon>
        <taxon>Malvales</taxon>
        <taxon>Malvaceae</taxon>
        <taxon>Byttnerioideae</taxon>
        <taxon>Theobroma</taxon>
    </lineage>
</organism>
<sequence length="159" mass="18548">MKIHNVLSKLLLHFQTWLLPPFFSKLKIWKTPRGLNMEISPIRGDRFCEKLSVGEIKVVMDRLGMSYEGDDLGADELAETFDQEAPCLEEFKEAFDVFDENKDGFIDATELQRVLRCLGVKESLLLLEECRRMIRVADEDEDGRIDFNEFVKFMETCFL</sequence>
<gene>
    <name evidence="6" type="primary">LOC18610383</name>
</gene>
<dbReference type="Pfam" id="PF13499">
    <property type="entry name" value="EF-hand_7"/>
    <property type="match status" value="1"/>
</dbReference>
<dbReference type="InterPro" id="IPR002048">
    <property type="entry name" value="EF_hand_dom"/>
</dbReference>
<dbReference type="Gene3D" id="1.10.238.10">
    <property type="entry name" value="EF-hand"/>
    <property type="match status" value="1"/>
</dbReference>
<dbReference type="SUPFAM" id="SSF47473">
    <property type="entry name" value="EF-hand"/>
    <property type="match status" value="1"/>
</dbReference>
<dbReference type="RefSeq" id="XP_007046066.2">
    <property type="nucleotide sequence ID" value="XM_007046004.2"/>
</dbReference>
<keyword evidence="3" id="KW-0106">Calcium</keyword>
<dbReference type="GeneID" id="18610383"/>
<dbReference type="FunFam" id="1.10.238.10:FF:000001">
    <property type="entry name" value="Calmodulin 1"/>
    <property type="match status" value="1"/>
</dbReference>
<keyword evidence="1" id="KW-0479">Metal-binding</keyword>
<protein>
    <submittedName>
        <fullName evidence="6">Probable calcium-binding protein CML30</fullName>
    </submittedName>
</protein>
<dbReference type="PROSITE" id="PS00018">
    <property type="entry name" value="EF_HAND_1"/>
    <property type="match status" value="2"/>
</dbReference>
<dbReference type="InterPro" id="IPR011992">
    <property type="entry name" value="EF-hand-dom_pair"/>
</dbReference>
<dbReference type="Proteomes" id="UP000694886">
    <property type="component" value="Chromosome 2"/>
</dbReference>
<dbReference type="InterPro" id="IPR039647">
    <property type="entry name" value="EF_hand_pair_protein_CML-like"/>
</dbReference>
<evidence type="ECO:0000256" key="3">
    <source>
        <dbReference type="ARBA" id="ARBA00022837"/>
    </source>
</evidence>
<dbReference type="SMART" id="SM00054">
    <property type="entry name" value="EFh"/>
    <property type="match status" value="2"/>
</dbReference>
<feature type="domain" description="EF-hand" evidence="4">
    <location>
        <begin position="86"/>
        <end position="121"/>
    </location>
</feature>
<feature type="domain" description="EF-hand" evidence="4">
    <location>
        <begin position="125"/>
        <end position="159"/>
    </location>
</feature>
<evidence type="ECO:0000313" key="5">
    <source>
        <dbReference type="Proteomes" id="UP000694886"/>
    </source>
</evidence>
<dbReference type="GO" id="GO:0005509">
    <property type="term" value="F:calcium ion binding"/>
    <property type="evidence" value="ECO:0007669"/>
    <property type="project" value="InterPro"/>
</dbReference>
<reference evidence="6" key="2">
    <citation type="submission" date="2025-08" db="UniProtKB">
        <authorList>
            <consortium name="RefSeq"/>
        </authorList>
    </citation>
    <scope>IDENTIFICATION</scope>
</reference>